<comment type="caution">
    <text evidence="2">The sequence shown here is derived from an EMBL/GenBank/DDBJ whole genome shotgun (WGS) entry which is preliminary data.</text>
</comment>
<proteinExistence type="predicted"/>
<evidence type="ECO:0000313" key="3">
    <source>
        <dbReference type="Proteomes" id="UP001212841"/>
    </source>
</evidence>
<feature type="compositionally biased region" description="Basic and acidic residues" evidence="1">
    <location>
        <begin position="49"/>
        <end position="66"/>
    </location>
</feature>
<reference evidence="2" key="1">
    <citation type="submission" date="2020-05" db="EMBL/GenBank/DDBJ databases">
        <title>Phylogenomic resolution of chytrid fungi.</title>
        <authorList>
            <person name="Stajich J.E."/>
            <person name="Amses K."/>
            <person name="Simmons R."/>
            <person name="Seto K."/>
            <person name="Myers J."/>
            <person name="Bonds A."/>
            <person name="Quandt C.A."/>
            <person name="Barry K."/>
            <person name="Liu P."/>
            <person name="Grigoriev I."/>
            <person name="Longcore J.E."/>
            <person name="James T.Y."/>
        </authorList>
    </citation>
    <scope>NUCLEOTIDE SEQUENCE</scope>
    <source>
        <strain evidence="2">JEL0318</strain>
    </source>
</reference>
<sequence length="66" mass="7310">MGLDHEPHKVDVQAAQAWAEVEARWAAEDKAKEEAEKGFSIPAASLEPGKPERLSAQRLEQGRMAR</sequence>
<evidence type="ECO:0000256" key="1">
    <source>
        <dbReference type="SAM" id="MobiDB-lite"/>
    </source>
</evidence>
<feature type="region of interest" description="Disordered" evidence="1">
    <location>
        <begin position="29"/>
        <end position="66"/>
    </location>
</feature>
<organism evidence="2 3">
    <name type="scientific">Rhizophlyctis rosea</name>
    <dbReference type="NCBI Taxonomy" id="64517"/>
    <lineage>
        <taxon>Eukaryota</taxon>
        <taxon>Fungi</taxon>
        <taxon>Fungi incertae sedis</taxon>
        <taxon>Chytridiomycota</taxon>
        <taxon>Chytridiomycota incertae sedis</taxon>
        <taxon>Chytridiomycetes</taxon>
        <taxon>Rhizophlyctidales</taxon>
        <taxon>Rhizophlyctidaceae</taxon>
        <taxon>Rhizophlyctis</taxon>
    </lineage>
</organism>
<dbReference type="EMBL" id="JADGJD010000580">
    <property type="protein sequence ID" value="KAJ3049893.1"/>
    <property type="molecule type" value="Genomic_DNA"/>
</dbReference>
<protein>
    <submittedName>
        <fullName evidence="2">Uncharacterized protein</fullName>
    </submittedName>
</protein>
<keyword evidence="3" id="KW-1185">Reference proteome</keyword>
<evidence type="ECO:0000313" key="2">
    <source>
        <dbReference type="EMBL" id="KAJ3049893.1"/>
    </source>
</evidence>
<accession>A0AAD5SCF6</accession>
<dbReference type="Proteomes" id="UP001212841">
    <property type="component" value="Unassembled WGS sequence"/>
</dbReference>
<gene>
    <name evidence="2" type="ORF">HK097_009127</name>
</gene>
<dbReference type="AlphaFoldDB" id="A0AAD5SCF6"/>
<name>A0AAD5SCF6_9FUNG</name>